<evidence type="ECO:0000313" key="2">
    <source>
        <dbReference type="EMBL" id="MQN78058.1"/>
    </source>
</evidence>
<gene>
    <name evidence="2" type="ORF">F7D71_09380</name>
</gene>
<protein>
    <recommendedName>
        <fullName evidence="4">Type II toxin-antitoxin system RelE/ParE family toxin</fullName>
    </recommendedName>
</protein>
<reference evidence="3" key="1">
    <citation type="submission" date="2019-09" db="EMBL/GenBank/DDBJ databases">
        <title>Distinct polysaccharide growth profiles of human intestinal Prevotella copri isolates.</title>
        <authorList>
            <person name="Fehlner-Peach H."/>
            <person name="Magnabosco C."/>
            <person name="Raghavan V."/>
            <person name="Scher J.U."/>
            <person name="Tett A."/>
            <person name="Cox L.M."/>
            <person name="Gottsegen C."/>
            <person name="Watters A."/>
            <person name="Wiltshire- Gordon J.D."/>
            <person name="Segata N."/>
            <person name="Bonneau R."/>
            <person name="Littman D.R."/>
        </authorList>
    </citation>
    <scope>NUCLEOTIDE SEQUENCE [LARGE SCALE GENOMIC DNA]</scope>
    <source>
        <strain evidence="3">BU41712</strain>
    </source>
</reference>
<dbReference type="Pfam" id="PF05016">
    <property type="entry name" value="ParE_toxin"/>
    <property type="match status" value="1"/>
</dbReference>
<dbReference type="RefSeq" id="WP_153093034.1">
    <property type="nucleotide sequence ID" value="NZ_CATKVS010000010.1"/>
</dbReference>
<evidence type="ECO:0008006" key="4">
    <source>
        <dbReference type="Google" id="ProtNLM"/>
    </source>
</evidence>
<sequence length="109" mass="13397">MAYIKPSKPFNQELEKVLAYALFEFGVTTVKRFNQAYQSIRNRLAIHPYSSPKEPLLKSFLRSYRSAIIMKNWKIIYRYDKEYDRIILVDLWDMRRNPKYLIRQFRRKL</sequence>
<comment type="caution">
    <text evidence="2">The sequence shown here is derived from an EMBL/GenBank/DDBJ whole genome shotgun (WGS) entry which is preliminary data.</text>
</comment>
<name>A0AA90ZZB2_9BACT</name>
<dbReference type="Proteomes" id="UP000423156">
    <property type="component" value="Unassembled WGS sequence"/>
</dbReference>
<dbReference type="Gene3D" id="3.30.2310.20">
    <property type="entry name" value="RelE-like"/>
    <property type="match status" value="1"/>
</dbReference>
<accession>A0AA90ZZB2</accession>
<evidence type="ECO:0000313" key="3">
    <source>
        <dbReference type="Proteomes" id="UP000423156"/>
    </source>
</evidence>
<dbReference type="InterPro" id="IPR007712">
    <property type="entry name" value="RelE/ParE_toxin"/>
</dbReference>
<dbReference type="AlphaFoldDB" id="A0AA90ZZB2"/>
<organism evidence="2 3">
    <name type="scientific">Segatella copri</name>
    <dbReference type="NCBI Taxonomy" id="165179"/>
    <lineage>
        <taxon>Bacteria</taxon>
        <taxon>Pseudomonadati</taxon>
        <taxon>Bacteroidota</taxon>
        <taxon>Bacteroidia</taxon>
        <taxon>Bacteroidales</taxon>
        <taxon>Prevotellaceae</taxon>
        <taxon>Segatella</taxon>
    </lineage>
</organism>
<proteinExistence type="predicted"/>
<dbReference type="InterPro" id="IPR035093">
    <property type="entry name" value="RelE/ParE_toxin_dom_sf"/>
</dbReference>
<keyword evidence="1" id="KW-1277">Toxin-antitoxin system</keyword>
<dbReference type="EMBL" id="VZBZ01000125">
    <property type="protein sequence ID" value="MQN78058.1"/>
    <property type="molecule type" value="Genomic_DNA"/>
</dbReference>
<evidence type="ECO:0000256" key="1">
    <source>
        <dbReference type="ARBA" id="ARBA00022649"/>
    </source>
</evidence>